<feature type="signal peptide" evidence="4">
    <location>
        <begin position="1"/>
        <end position="27"/>
    </location>
</feature>
<organism evidence="5 6">
    <name type="scientific">Linum tenue</name>
    <dbReference type="NCBI Taxonomy" id="586396"/>
    <lineage>
        <taxon>Eukaryota</taxon>
        <taxon>Viridiplantae</taxon>
        <taxon>Streptophyta</taxon>
        <taxon>Embryophyta</taxon>
        <taxon>Tracheophyta</taxon>
        <taxon>Spermatophyta</taxon>
        <taxon>Magnoliopsida</taxon>
        <taxon>eudicotyledons</taxon>
        <taxon>Gunneridae</taxon>
        <taxon>Pentapetalae</taxon>
        <taxon>rosids</taxon>
        <taxon>fabids</taxon>
        <taxon>Malpighiales</taxon>
        <taxon>Linaceae</taxon>
        <taxon>Linum</taxon>
    </lineage>
</organism>
<keyword evidence="3 4" id="KW-0964">Secreted</keyword>
<dbReference type="PANTHER" id="PTHR21495">
    <property type="entry name" value="NUCLEOPORIN-RELATED"/>
    <property type="match status" value="1"/>
</dbReference>
<comment type="caution">
    <text evidence="5">The sequence shown here is derived from an EMBL/GenBank/DDBJ whole genome shotgun (WGS) entry which is preliminary data.</text>
</comment>
<name>A0AAV0JCI1_9ROSI</name>
<dbReference type="AlphaFoldDB" id="A0AAV0JCI1"/>
<evidence type="ECO:0000313" key="6">
    <source>
        <dbReference type="Proteomes" id="UP001154282"/>
    </source>
</evidence>
<dbReference type="InterPro" id="IPR004265">
    <property type="entry name" value="Dirigent"/>
</dbReference>
<proteinExistence type="inferred from homology"/>
<evidence type="ECO:0000256" key="1">
    <source>
        <dbReference type="ARBA" id="ARBA00010746"/>
    </source>
</evidence>
<accession>A0AAV0JCI1</accession>
<feature type="chain" id="PRO_5043095236" description="Dirigent protein" evidence="4">
    <location>
        <begin position="28"/>
        <end position="198"/>
    </location>
</feature>
<dbReference type="GO" id="GO:0048046">
    <property type="term" value="C:apoplast"/>
    <property type="evidence" value="ECO:0007669"/>
    <property type="project" value="UniProtKB-SubCell"/>
</dbReference>
<gene>
    <name evidence="5" type="ORF">LITE_LOCUS13269</name>
</gene>
<keyword evidence="4" id="KW-0732">Signal</keyword>
<evidence type="ECO:0000256" key="2">
    <source>
        <dbReference type="ARBA" id="ARBA00011738"/>
    </source>
</evidence>
<protein>
    <recommendedName>
        <fullName evidence="4">Dirigent protein</fullName>
    </recommendedName>
</protein>
<evidence type="ECO:0000256" key="4">
    <source>
        <dbReference type="RuleBase" id="RU363099"/>
    </source>
</evidence>
<sequence length="198" mass="21113">MAATKSVLVLPLATLAALVLLAAAASSFPTAESQTSFSTKLPTKTLMKREKLTHLHFYWTNVRIGPNATALIVAPILSNATFYGTVALNDDALTLGPDPDSSAPAGNARGIYHFPSDTTNFVYEMMYSFAFTYGDYNGSSLSLLGSVRPTSGTASEVSIAGGTGVFRFARGYAVVNPFLVDLPRSLVVNEIDVYVSHY</sequence>
<comment type="subunit">
    <text evidence="2 4">Homodimer.</text>
</comment>
<dbReference type="Gene3D" id="2.40.480.10">
    <property type="entry name" value="Allene oxide cyclase-like"/>
    <property type="match status" value="1"/>
</dbReference>
<dbReference type="GO" id="GO:0009699">
    <property type="term" value="P:phenylpropanoid biosynthetic process"/>
    <property type="evidence" value="ECO:0007669"/>
    <property type="project" value="UniProtKB-ARBA"/>
</dbReference>
<keyword evidence="4" id="KW-0052">Apoplast</keyword>
<dbReference type="InterPro" id="IPR044859">
    <property type="entry name" value="Allene_oxi_cyc_Dirigent"/>
</dbReference>
<comment type="similarity">
    <text evidence="1 4">Belongs to the plant dirigent protein family.</text>
</comment>
<comment type="subcellular location">
    <subcellularLocation>
        <location evidence="4">Secreted</location>
        <location evidence="4">Extracellular space</location>
        <location evidence="4">Apoplast</location>
    </subcellularLocation>
</comment>
<dbReference type="EMBL" id="CAMGYJ010000004">
    <property type="protein sequence ID" value="CAI0406588.1"/>
    <property type="molecule type" value="Genomic_DNA"/>
</dbReference>
<evidence type="ECO:0000313" key="5">
    <source>
        <dbReference type="EMBL" id="CAI0406588.1"/>
    </source>
</evidence>
<comment type="function">
    <text evidence="4">Dirigent proteins impart stereoselectivity on the phenoxy radical-coupling reaction, yielding optically active lignans from two molecules of coniferyl alcohol in the biosynthesis of lignans, flavonolignans, and alkaloids and thus plays a central role in plant secondary metabolism.</text>
</comment>
<dbReference type="Proteomes" id="UP001154282">
    <property type="component" value="Unassembled WGS sequence"/>
</dbReference>
<keyword evidence="6" id="KW-1185">Reference proteome</keyword>
<dbReference type="Pfam" id="PF03018">
    <property type="entry name" value="Dirigent"/>
    <property type="match status" value="1"/>
</dbReference>
<evidence type="ECO:0000256" key="3">
    <source>
        <dbReference type="ARBA" id="ARBA00022525"/>
    </source>
</evidence>
<reference evidence="5" key="1">
    <citation type="submission" date="2022-08" db="EMBL/GenBank/DDBJ databases">
        <authorList>
            <person name="Gutierrez-Valencia J."/>
        </authorList>
    </citation>
    <scope>NUCLEOTIDE SEQUENCE</scope>
</reference>